<reference evidence="1 2" key="1">
    <citation type="submission" date="2017-05" db="EMBL/GenBank/DDBJ databases">
        <title>Bifidobacterium vansinderenii sp. nov.</title>
        <authorList>
            <person name="Lugli G.A."/>
            <person name="Duranti S."/>
            <person name="Mangifesta M."/>
        </authorList>
    </citation>
    <scope>NUCLEOTIDE SEQUENCE [LARGE SCALE GENOMIC DNA]</scope>
    <source>
        <strain evidence="1 2">Tam10B</strain>
    </source>
</reference>
<dbReference type="EMBL" id="NEWD01000006">
    <property type="protein sequence ID" value="OXN01119.1"/>
    <property type="molecule type" value="Genomic_DNA"/>
</dbReference>
<protein>
    <submittedName>
        <fullName evidence="1">Uncharacterized protein</fullName>
    </submittedName>
</protein>
<proteinExistence type="predicted"/>
<name>A0A229VZQ8_9BIFI</name>
<dbReference type="RefSeq" id="WP_093959881.1">
    <property type="nucleotide sequence ID" value="NZ_NEWD01000006.1"/>
</dbReference>
<evidence type="ECO:0000313" key="2">
    <source>
        <dbReference type="Proteomes" id="UP000215433"/>
    </source>
</evidence>
<accession>A0A229VZQ8</accession>
<dbReference type="AlphaFoldDB" id="A0A229VZQ8"/>
<keyword evidence="2" id="KW-1185">Reference proteome</keyword>
<dbReference type="Proteomes" id="UP000215433">
    <property type="component" value="Unassembled WGS sequence"/>
</dbReference>
<dbReference type="OrthoDB" id="9915639at2"/>
<comment type="caution">
    <text evidence="1">The sequence shown here is derived from an EMBL/GenBank/DDBJ whole genome shotgun (WGS) entry which is preliminary data.</text>
</comment>
<gene>
    <name evidence="1" type="ORF">Tam10B_0698</name>
</gene>
<organism evidence="1 2">
    <name type="scientific">Bifidobacterium vansinderenii</name>
    <dbReference type="NCBI Taxonomy" id="1984871"/>
    <lineage>
        <taxon>Bacteria</taxon>
        <taxon>Bacillati</taxon>
        <taxon>Actinomycetota</taxon>
        <taxon>Actinomycetes</taxon>
        <taxon>Bifidobacteriales</taxon>
        <taxon>Bifidobacteriaceae</taxon>
        <taxon>Bifidobacterium</taxon>
    </lineage>
</organism>
<sequence length="114" mass="12654">MSSIKTTKVTYKDGHSEELTVTMFEQIMATRYLKNNHLGTVQDEPVTFMAYQVYAKLRSAGQLNEPFEQWLRSVVQIEDIKPGVDTETIEAPNGTVIAEATDAPDFLTGGTPEA</sequence>
<evidence type="ECO:0000313" key="1">
    <source>
        <dbReference type="EMBL" id="OXN01119.1"/>
    </source>
</evidence>